<evidence type="ECO:0000256" key="4">
    <source>
        <dbReference type="ARBA" id="ARBA00023027"/>
    </source>
</evidence>
<keyword evidence="6" id="KW-0597">Phosphoprotein</keyword>
<feature type="binding site" evidence="6">
    <location>
        <begin position="278"/>
        <end position="287"/>
    </location>
    <ligand>
        <name>ATP</name>
        <dbReference type="ChEBI" id="CHEBI:30616"/>
    </ligand>
</feature>
<evidence type="ECO:0000259" key="7">
    <source>
        <dbReference type="PROSITE" id="PS51383"/>
    </source>
</evidence>
<dbReference type="PROSITE" id="PS51383">
    <property type="entry name" value="YJEF_C_3"/>
    <property type="match status" value="1"/>
</dbReference>
<dbReference type="GO" id="GO:0005524">
    <property type="term" value="F:ATP binding"/>
    <property type="evidence" value="ECO:0007669"/>
    <property type="project" value="UniProtKB-KW"/>
</dbReference>
<dbReference type="CDD" id="cd01171">
    <property type="entry name" value="YXKO-related"/>
    <property type="match status" value="1"/>
</dbReference>
<comment type="catalytic activity">
    <reaction evidence="6">
        <text>(6S)-NADPHX + ATP = ADP + phosphate + NADPH + H(+)</text>
        <dbReference type="Rhea" id="RHEA:32231"/>
        <dbReference type="ChEBI" id="CHEBI:15378"/>
        <dbReference type="ChEBI" id="CHEBI:30616"/>
        <dbReference type="ChEBI" id="CHEBI:43474"/>
        <dbReference type="ChEBI" id="CHEBI:57783"/>
        <dbReference type="ChEBI" id="CHEBI:64076"/>
        <dbReference type="ChEBI" id="CHEBI:456216"/>
        <dbReference type="EC" id="4.2.1.93"/>
    </reaction>
</comment>
<feature type="binding site" evidence="6">
    <location>
        <position position="168"/>
    </location>
    <ligand>
        <name>(6S)-NADPHX</name>
        <dbReference type="ChEBI" id="CHEBI:64076"/>
    </ligand>
</feature>
<dbReference type="Pfam" id="PF01256">
    <property type="entry name" value="Carb_kinase"/>
    <property type="match status" value="1"/>
</dbReference>
<comment type="cofactor">
    <cofactor evidence="6">
        <name>Mg(2+)</name>
        <dbReference type="ChEBI" id="CHEBI:18420"/>
    </cofactor>
</comment>
<proteinExistence type="inferred from homology"/>
<dbReference type="Proteomes" id="UP000012073">
    <property type="component" value="Unassembled WGS sequence"/>
</dbReference>
<dbReference type="GO" id="GO:0110051">
    <property type="term" value="P:metabolite repair"/>
    <property type="evidence" value="ECO:0007669"/>
    <property type="project" value="TreeGrafter"/>
</dbReference>
<dbReference type="OMA" id="IMNSIPH"/>
<feature type="domain" description="YjeF C-terminal" evidence="7">
    <location>
        <begin position="71"/>
        <end position="361"/>
    </location>
</feature>
<dbReference type="STRING" id="2769.R7Q760"/>
<keyword evidence="9" id="KW-1185">Reference proteome</keyword>
<evidence type="ECO:0000256" key="6">
    <source>
        <dbReference type="HAMAP-Rule" id="MF_03157"/>
    </source>
</evidence>
<dbReference type="AlphaFoldDB" id="R7Q760"/>
<evidence type="ECO:0000313" key="9">
    <source>
        <dbReference type="Proteomes" id="UP000012073"/>
    </source>
</evidence>
<keyword evidence="5 6" id="KW-0456">Lyase</keyword>
<dbReference type="RefSeq" id="XP_005713678.1">
    <property type="nucleotide sequence ID" value="XM_005713621.1"/>
</dbReference>
<feature type="binding site" evidence="6">
    <location>
        <position position="288"/>
    </location>
    <ligand>
        <name>(6S)-NADPHX</name>
        <dbReference type="ChEBI" id="CHEBI:64076"/>
    </ligand>
</feature>
<evidence type="ECO:0000256" key="5">
    <source>
        <dbReference type="ARBA" id="ARBA00023239"/>
    </source>
</evidence>
<dbReference type="EC" id="4.2.1.93" evidence="6"/>
<sequence>MRRVYSFGGQRGNQRLAFAATPAFYGSAQGKFARNRTNYQARAQQTQGIRSRLTRRYMKMSSIKSPTVENCLELFRKAVPALDGVSYKGQAGRIAVVGGSTEYTGAPYFAAMAAMRGGAELSSVYCAESAAPAIKSYSPDLIVYPGFDTLGDDCKSLDRIHAIILGPGLGRSETAAAVVDKVVSYVCRQPKPLVIDADGLWFIAKSHELREKIRNGPPELQITLTPNKVEMDRLQKAMNSSQAENVGKWFQGRVVLVGKGSSDQIFGENSYVEVSNAGSLKRVGGQGDFLAGLIALCSAWISKSTAFQDRASPDHAVAEVAPAVCGCVLTRTAAHRAFLKHGRSLLASDMLPSVGQAVHEVLAGSSSE</sequence>
<comment type="function">
    <text evidence="6">Catalyzes the dehydration of the S-form of NAD(P)HX at the expense of ATP, which is converted to ADP. Together with NAD(P)HX epimerase, which catalyzes the epimerization of the S- and R-forms, the enzyme allows the repair of both epimers of NAD(P)HX, a damaged form of NAD(P)H that is a result of enzymatic or heat-dependent hydration.</text>
</comment>
<dbReference type="PANTHER" id="PTHR12592:SF0">
    <property type="entry name" value="ATP-DEPENDENT (S)-NAD(P)H-HYDRATE DEHYDRATASE"/>
    <property type="match status" value="1"/>
</dbReference>
<feature type="binding site" evidence="6">
    <location>
        <begin position="227"/>
        <end position="233"/>
    </location>
    <ligand>
        <name>(6S)-NADPHX</name>
        <dbReference type="ChEBI" id="CHEBI:64076"/>
    </ligand>
</feature>
<dbReference type="Gramene" id="CDF33859">
    <property type="protein sequence ID" value="CDF33859"/>
    <property type="gene ID" value="CHC_T00002442001"/>
</dbReference>
<feature type="binding site" evidence="6">
    <location>
        <begin position="259"/>
        <end position="263"/>
    </location>
    <ligand>
        <name>ATP</name>
        <dbReference type="ChEBI" id="CHEBI:30616"/>
    </ligand>
</feature>
<keyword evidence="4 6" id="KW-0520">NAD</keyword>
<dbReference type="Gene3D" id="3.40.1190.20">
    <property type="match status" value="1"/>
</dbReference>
<dbReference type="KEGG" id="ccp:CHC_T00002442001"/>
<comment type="similarity">
    <text evidence="6">Belongs to the NnrD/CARKD family.</text>
</comment>
<evidence type="ECO:0000256" key="2">
    <source>
        <dbReference type="ARBA" id="ARBA00022840"/>
    </source>
</evidence>
<protein>
    <recommendedName>
        <fullName evidence="6">ATP-dependent (S)-NAD(P)H-hydrate dehydratase</fullName>
        <ecNumber evidence="6">4.2.1.93</ecNumber>
    </recommendedName>
    <alternativeName>
        <fullName evidence="6">ATP-dependent NAD(P)HX dehydratase</fullName>
    </alternativeName>
</protein>
<dbReference type="PhylomeDB" id="R7Q760"/>
<dbReference type="PANTHER" id="PTHR12592">
    <property type="entry name" value="ATP-DEPENDENT (S)-NAD(P)H-HYDRATE DEHYDRATASE FAMILY MEMBER"/>
    <property type="match status" value="1"/>
</dbReference>
<dbReference type="NCBIfam" id="TIGR00196">
    <property type="entry name" value="yjeF_cterm"/>
    <property type="match status" value="1"/>
</dbReference>
<dbReference type="GO" id="GO:0046496">
    <property type="term" value="P:nicotinamide nucleotide metabolic process"/>
    <property type="evidence" value="ECO:0007669"/>
    <property type="project" value="UniProtKB-UniRule"/>
</dbReference>
<dbReference type="InterPro" id="IPR029056">
    <property type="entry name" value="Ribokinase-like"/>
</dbReference>
<dbReference type="InterPro" id="IPR000631">
    <property type="entry name" value="CARKD"/>
</dbReference>
<evidence type="ECO:0000256" key="1">
    <source>
        <dbReference type="ARBA" id="ARBA00022741"/>
    </source>
</evidence>
<keyword evidence="2 6" id="KW-0067">ATP-binding</keyword>
<dbReference type="OrthoDB" id="8110916at2759"/>
<comment type="catalytic activity">
    <reaction evidence="6">
        <text>(6S)-NADHX + ATP = ADP + phosphate + NADH + H(+)</text>
        <dbReference type="Rhea" id="RHEA:19017"/>
        <dbReference type="ChEBI" id="CHEBI:15378"/>
        <dbReference type="ChEBI" id="CHEBI:30616"/>
        <dbReference type="ChEBI" id="CHEBI:43474"/>
        <dbReference type="ChEBI" id="CHEBI:57945"/>
        <dbReference type="ChEBI" id="CHEBI:64074"/>
        <dbReference type="ChEBI" id="CHEBI:456216"/>
        <dbReference type="EC" id="4.2.1.93"/>
    </reaction>
</comment>
<dbReference type="GeneID" id="17321392"/>
<dbReference type="SUPFAM" id="SSF53613">
    <property type="entry name" value="Ribokinase-like"/>
    <property type="match status" value="1"/>
</dbReference>
<dbReference type="EMBL" id="HG001660">
    <property type="protein sequence ID" value="CDF33859.1"/>
    <property type="molecule type" value="Genomic_DNA"/>
</dbReference>
<accession>R7Q760</accession>
<organism evidence="8 9">
    <name type="scientific">Chondrus crispus</name>
    <name type="common">Carrageen Irish moss</name>
    <name type="synonym">Polymorpha crispa</name>
    <dbReference type="NCBI Taxonomy" id="2769"/>
    <lineage>
        <taxon>Eukaryota</taxon>
        <taxon>Rhodophyta</taxon>
        <taxon>Florideophyceae</taxon>
        <taxon>Rhodymeniophycidae</taxon>
        <taxon>Gigartinales</taxon>
        <taxon>Gigartinaceae</taxon>
        <taxon>Chondrus</taxon>
    </lineage>
</organism>
<gene>
    <name evidence="8" type="ORF">CHC_T00002442001</name>
</gene>
<keyword evidence="3" id="KW-0521">NADP</keyword>
<reference evidence="9" key="1">
    <citation type="journal article" date="2013" name="Proc. Natl. Acad. Sci. U.S.A.">
        <title>Genome structure and metabolic features in the red seaweed Chondrus crispus shed light on evolution of the Archaeplastida.</title>
        <authorList>
            <person name="Collen J."/>
            <person name="Porcel B."/>
            <person name="Carre W."/>
            <person name="Ball S.G."/>
            <person name="Chaparro C."/>
            <person name="Tonon T."/>
            <person name="Barbeyron T."/>
            <person name="Michel G."/>
            <person name="Noel B."/>
            <person name="Valentin K."/>
            <person name="Elias M."/>
            <person name="Artiguenave F."/>
            <person name="Arun A."/>
            <person name="Aury J.M."/>
            <person name="Barbosa-Neto J.F."/>
            <person name="Bothwell J.H."/>
            <person name="Bouget F.Y."/>
            <person name="Brillet L."/>
            <person name="Cabello-Hurtado F."/>
            <person name="Capella-Gutierrez S."/>
            <person name="Charrier B."/>
            <person name="Cladiere L."/>
            <person name="Cock J.M."/>
            <person name="Coelho S.M."/>
            <person name="Colleoni C."/>
            <person name="Czjzek M."/>
            <person name="Da Silva C."/>
            <person name="Delage L."/>
            <person name="Denoeud F."/>
            <person name="Deschamps P."/>
            <person name="Dittami S.M."/>
            <person name="Gabaldon T."/>
            <person name="Gachon C.M."/>
            <person name="Groisillier A."/>
            <person name="Herve C."/>
            <person name="Jabbari K."/>
            <person name="Katinka M."/>
            <person name="Kloareg B."/>
            <person name="Kowalczyk N."/>
            <person name="Labadie K."/>
            <person name="Leblanc C."/>
            <person name="Lopez P.J."/>
            <person name="McLachlan D.H."/>
            <person name="Meslet-Cladiere L."/>
            <person name="Moustafa A."/>
            <person name="Nehr Z."/>
            <person name="Nyvall Collen P."/>
            <person name="Panaud O."/>
            <person name="Partensky F."/>
            <person name="Poulain J."/>
            <person name="Rensing S.A."/>
            <person name="Rousvoal S."/>
            <person name="Samson G."/>
            <person name="Symeonidi A."/>
            <person name="Weissenbach J."/>
            <person name="Zambounis A."/>
            <person name="Wincker P."/>
            <person name="Boyen C."/>
        </authorList>
    </citation>
    <scope>NUCLEOTIDE SEQUENCE [LARGE SCALE GENOMIC DNA]</scope>
    <source>
        <strain evidence="9">cv. Stackhouse</strain>
    </source>
</reference>
<dbReference type="GO" id="GO:0047453">
    <property type="term" value="F:ATP-dependent NAD(P)H-hydrate dehydratase activity"/>
    <property type="evidence" value="ECO:0007669"/>
    <property type="project" value="UniProtKB-UniRule"/>
</dbReference>
<name>R7Q760_CHOCR</name>
<keyword evidence="1 6" id="KW-0547">Nucleotide-binding</keyword>
<evidence type="ECO:0000313" key="8">
    <source>
        <dbReference type="EMBL" id="CDF33859.1"/>
    </source>
</evidence>
<evidence type="ECO:0000256" key="3">
    <source>
        <dbReference type="ARBA" id="ARBA00022857"/>
    </source>
</evidence>
<dbReference type="HAMAP" id="MF_01965">
    <property type="entry name" value="NADHX_dehydratase"/>
    <property type="match status" value="1"/>
</dbReference>